<keyword evidence="5" id="KW-1185">Reference proteome</keyword>
<dbReference type="PANTHER" id="PTHR38409:SF1">
    <property type="entry name" value="MITOCHONDRIAL ADAPTER PROTEIN MCP1"/>
    <property type="match status" value="1"/>
</dbReference>
<evidence type="ECO:0000256" key="2">
    <source>
        <dbReference type="SAM" id="Phobius"/>
    </source>
</evidence>
<evidence type="ECO:0000259" key="3">
    <source>
        <dbReference type="Pfam" id="PF07950"/>
    </source>
</evidence>
<keyword evidence="2" id="KW-0812">Transmembrane</keyword>
<keyword evidence="2" id="KW-1133">Transmembrane helix</keyword>
<proteinExistence type="predicted"/>
<dbReference type="AlphaFoldDB" id="A0A5N6KQ73"/>
<dbReference type="GO" id="GO:0055088">
    <property type="term" value="P:lipid homeostasis"/>
    <property type="evidence" value="ECO:0007669"/>
    <property type="project" value="InterPro"/>
</dbReference>
<feature type="transmembrane region" description="Helical" evidence="2">
    <location>
        <begin position="220"/>
        <end position="245"/>
    </location>
</feature>
<dbReference type="GO" id="GO:0007005">
    <property type="term" value="P:mitochondrion organization"/>
    <property type="evidence" value="ECO:0007669"/>
    <property type="project" value="TreeGrafter"/>
</dbReference>
<reference evidence="4 5" key="1">
    <citation type="submission" date="2019-06" db="EMBL/GenBank/DDBJ databases">
        <title>A chromosomal-level reference genome of Carpinus fangiana (Coryloideae, Betulaceae).</title>
        <authorList>
            <person name="Yang X."/>
            <person name="Wang Z."/>
            <person name="Zhang L."/>
            <person name="Hao G."/>
            <person name="Liu J."/>
            <person name="Yang Y."/>
        </authorList>
    </citation>
    <scope>NUCLEOTIDE SEQUENCE [LARGE SCALE GENOMIC DNA]</scope>
    <source>
        <strain evidence="4">Cfa_2016G</strain>
        <tissue evidence="4">Leaf</tissue>
    </source>
</reference>
<evidence type="ECO:0000256" key="1">
    <source>
        <dbReference type="SAM" id="MobiDB-lite"/>
    </source>
</evidence>
<dbReference type="InterPro" id="IPR039960">
    <property type="entry name" value="MCP1"/>
</dbReference>
<sequence>MSYSHAHHHHRTPTPEPTPPALEVLDPSPIDEDAPYITFPSSTTNLDAAEKGYFPPTATSRSTTLGLRRSTHNPAYYLHRAQRYSSYTFTVFAAFHLANTSLIPLVTRSLPESNRYLLLTRPYYQSWPLAEPLLVLAPLAVHVGAGLALRLYRRRTALRRVGAETHAERKQVARRMAWPALSGTSALGYALVPLVAGHALLTRGLPVWVEGGSSSVGVDFVAHGVALAQVAGYAGFAALTAVAGLHFTWGWAHWLGLTPMQVREGDAGKGPQLRRRTRFWGVNGVSAVVVGLWMAGGLGVVASGGKTDEHDGRYIWTMHLRLEDCLDSLDIKARTATTAACCQRIVYDFELASNQFHGIVNLAPFKQIKAGLVHDQLGAVVTFEHGIFVFVNLRHVEGVSRTHMSRSCRDIHRHVITVFVLSGVDDGFLVVLGVARAGEEKWRAVATLDNERGAIREVTGNDPKHRLQ</sequence>
<feature type="compositionally biased region" description="Basic residues" evidence="1">
    <location>
        <begin position="1"/>
        <end position="12"/>
    </location>
</feature>
<dbReference type="EMBL" id="VIBQ01000010">
    <property type="protein sequence ID" value="KAB8338802.1"/>
    <property type="molecule type" value="Genomic_DNA"/>
</dbReference>
<dbReference type="Proteomes" id="UP000327013">
    <property type="component" value="Unassembled WGS sequence"/>
</dbReference>
<accession>A0A5N6KQ73</accession>
<dbReference type="Pfam" id="PF07950">
    <property type="entry name" value="MCP1_TM"/>
    <property type="match status" value="1"/>
</dbReference>
<feature type="transmembrane region" description="Helical" evidence="2">
    <location>
        <begin position="279"/>
        <end position="302"/>
    </location>
</feature>
<dbReference type="GO" id="GO:0005741">
    <property type="term" value="C:mitochondrial outer membrane"/>
    <property type="evidence" value="ECO:0007669"/>
    <property type="project" value="TreeGrafter"/>
</dbReference>
<organism evidence="4 5">
    <name type="scientific">Carpinus fangiana</name>
    <dbReference type="NCBI Taxonomy" id="176857"/>
    <lineage>
        <taxon>Eukaryota</taxon>
        <taxon>Viridiplantae</taxon>
        <taxon>Streptophyta</taxon>
        <taxon>Embryophyta</taxon>
        <taxon>Tracheophyta</taxon>
        <taxon>Spermatophyta</taxon>
        <taxon>Magnoliopsida</taxon>
        <taxon>eudicotyledons</taxon>
        <taxon>Gunneridae</taxon>
        <taxon>Pentapetalae</taxon>
        <taxon>rosids</taxon>
        <taxon>fabids</taxon>
        <taxon>Fagales</taxon>
        <taxon>Betulaceae</taxon>
        <taxon>Carpinus</taxon>
    </lineage>
</organism>
<keyword evidence="2" id="KW-0472">Membrane</keyword>
<evidence type="ECO:0000313" key="5">
    <source>
        <dbReference type="Proteomes" id="UP000327013"/>
    </source>
</evidence>
<feature type="region of interest" description="Disordered" evidence="1">
    <location>
        <begin position="1"/>
        <end position="27"/>
    </location>
</feature>
<feature type="domain" description="Mitochondrial adapter protein MCP1 transmembrane" evidence="3">
    <location>
        <begin position="193"/>
        <end position="305"/>
    </location>
</feature>
<dbReference type="InterPro" id="IPR012472">
    <property type="entry name" value="MCP1_TM"/>
</dbReference>
<feature type="transmembrane region" description="Helical" evidence="2">
    <location>
        <begin position="127"/>
        <end position="152"/>
    </location>
</feature>
<dbReference type="OrthoDB" id="10259513at2759"/>
<feature type="transmembrane region" description="Helical" evidence="2">
    <location>
        <begin position="178"/>
        <end position="200"/>
    </location>
</feature>
<evidence type="ECO:0000313" key="4">
    <source>
        <dbReference type="EMBL" id="KAB8338802.1"/>
    </source>
</evidence>
<dbReference type="PANTHER" id="PTHR38409">
    <property type="entry name" value="MDM10-COMPLEMENTING PROTEIN 1"/>
    <property type="match status" value="1"/>
</dbReference>
<feature type="transmembrane region" description="Helical" evidence="2">
    <location>
        <begin position="87"/>
        <end position="107"/>
    </location>
</feature>
<name>A0A5N6KQ73_9ROSI</name>
<comment type="caution">
    <text evidence="4">The sequence shown here is derived from an EMBL/GenBank/DDBJ whole genome shotgun (WGS) entry which is preliminary data.</text>
</comment>
<protein>
    <recommendedName>
        <fullName evidence="3">Mitochondrial adapter protein MCP1 transmembrane domain-containing protein</fullName>
    </recommendedName>
</protein>
<gene>
    <name evidence="4" type="ORF">FH972_021747</name>
</gene>